<reference evidence="3" key="1">
    <citation type="submission" date="2023-02" db="EMBL/GenBank/DDBJ databases">
        <title>Genome of Flavobacteriaceae gen. nov. sp. strain F89.</title>
        <authorList>
            <person name="Wang Y."/>
        </authorList>
    </citation>
    <scope>NUCLEOTIDE SEQUENCE</scope>
    <source>
        <strain evidence="3">F89</strain>
    </source>
</reference>
<gene>
    <name evidence="3" type="ORF">K8352_10370</name>
</gene>
<dbReference type="EMBL" id="JAIRBC010000013">
    <property type="protein sequence ID" value="MCG2461152.1"/>
    <property type="molecule type" value="Genomic_DNA"/>
</dbReference>
<proteinExistence type="inferred from homology"/>
<organism evidence="3 4">
    <name type="scientific">Cerina litoralis</name>
    <dbReference type="NCBI Taxonomy" id="2874477"/>
    <lineage>
        <taxon>Bacteria</taxon>
        <taxon>Pseudomonadati</taxon>
        <taxon>Bacteroidota</taxon>
        <taxon>Flavobacteriia</taxon>
        <taxon>Flavobacteriales</taxon>
        <taxon>Flavobacteriaceae</taxon>
        <taxon>Cerina</taxon>
    </lineage>
</organism>
<dbReference type="InterPro" id="IPR036249">
    <property type="entry name" value="Thioredoxin-like_sf"/>
</dbReference>
<evidence type="ECO:0000256" key="1">
    <source>
        <dbReference type="ARBA" id="ARBA00007198"/>
    </source>
</evidence>
<name>A0AAE3EWT5_9FLAO</name>
<protein>
    <recommendedName>
        <fullName evidence="5">Arsenate reductase</fullName>
    </recommendedName>
</protein>
<dbReference type="PANTHER" id="PTHR30041">
    <property type="entry name" value="ARSENATE REDUCTASE"/>
    <property type="match status" value="1"/>
</dbReference>
<evidence type="ECO:0000313" key="4">
    <source>
        <dbReference type="Proteomes" id="UP001200642"/>
    </source>
</evidence>
<comment type="similarity">
    <text evidence="1 2">Belongs to the ArsC family.</text>
</comment>
<dbReference type="SUPFAM" id="SSF52833">
    <property type="entry name" value="Thioredoxin-like"/>
    <property type="match status" value="1"/>
</dbReference>
<dbReference type="PANTHER" id="PTHR30041:SF8">
    <property type="entry name" value="PROTEIN YFFB"/>
    <property type="match status" value="1"/>
</dbReference>
<accession>A0AAE3EWT5</accession>
<dbReference type="AlphaFoldDB" id="A0AAE3EWT5"/>
<evidence type="ECO:0000313" key="3">
    <source>
        <dbReference type="EMBL" id="MCG2461152.1"/>
    </source>
</evidence>
<dbReference type="PROSITE" id="PS51353">
    <property type="entry name" value="ARSC"/>
    <property type="match status" value="1"/>
</dbReference>
<sequence length="128" mass="14861">MQRSINNTGVISTSDRQITLFYNSRSQRGKQALAYAMTHGLPIEEIDILKTPLTGMQITELANRLGIKIREMVNQEHYKYRRKFTLQCFSSEDWITLIQNHPEIMKQPIALRGNRTILVETPTDITRI</sequence>
<evidence type="ECO:0008006" key="5">
    <source>
        <dbReference type="Google" id="ProtNLM"/>
    </source>
</evidence>
<keyword evidence="4" id="KW-1185">Reference proteome</keyword>
<dbReference type="InterPro" id="IPR006660">
    <property type="entry name" value="Arsenate_reductase-like"/>
</dbReference>
<comment type="caution">
    <text evidence="3">The sequence shown here is derived from an EMBL/GenBank/DDBJ whole genome shotgun (WGS) entry which is preliminary data.</text>
</comment>
<dbReference type="Gene3D" id="3.40.30.10">
    <property type="entry name" value="Glutaredoxin"/>
    <property type="match status" value="1"/>
</dbReference>
<dbReference type="RefSeq" id="WP_317902299.1">
    <property type="nucleotide sequence ID" value="NZ_JAIRBC010000013.1"/>
</dbReference>
<dbReference type="Proteomes" id="UP001200642">
    <property type="component" value="Unassembled WGS sequence"/>
</dbReference>
<evidence type="ECO:0000256" key="2">
    <source>
        <dbReference type="PROSITE-ProRule" id="PRU01282"/>
    </source>
</evidence>